<evidence type="ECO:0008006" key="4">
    <source>
        <dbReference type="Google" id="ProtNLM"/>
    </source>
</evidence>
<evidence type="ECO:0000256" key="1">
    <source>
        <dbReference type="SAM" id="Coils"/>
    </source>
</evidence>
<keyword evidence="1" id="KW-0175">Coiled coil</keyword>
<dbReference type="OrthoDB" id="103556at2"/>
<reference evidence="2 3" key="1">
    <citation type="submission" date="2016-03" db="EMBL/GenBank/DDBJ databases">
        <title>Draft Genome Sequence of the Strain BR 10245 (Bradyrhizobium sp.) isolated from nodules of Centrolobium paraense.</title>
        <authorList>
            <person name="Simoes-Araujo J.L.Sr."/>
            <person name="Barauna A.C."/>
            <person name="Silva K."/>
            <person name="Zilli J.E."/>
        </authorList>
    </citation>
    <scope>NUCLEOTIDE SEQUENCE [LARGE SCALE GENOMIC DNA]</scope>
    <source>
        <strain evidence="2 3">BR 10245</strain>
    </source>
</reference>
<gene>
    <name evidence="2" type="ORF">AYJ54_24860</name>
</gene>
<dbReference type="Proteomes" id="UP000076959">
    <property type="component" value="Unassembled WGS sequence"/>
</dbReference>
<dbReference type="InterPro" id="IPR027417">
    <property type="entry name" value="P-loop_NTPase"/>
</dbReference>
<dbReference type="AlphaFoldDB" id="A0A176YE53"/>
<feature type="coiled-coil region" evidence="1">
    <location>
        <begin position="450"/>
        <end position="477"/>
    </location>
</feature>
<protein>
    <recommendedName>
        <fullName evidence="4">DUF3732 domain-containing protein</fullName>
    </recommendedName>
</protein>
<dbReference type="STRING" id="1505087.AYJ54_24860"/>
<sequence>MYFQLSKLILWPRLDAEPRVVDFDLGVVNVISGASKTGKSAVIPIIDYCLGSEKCTVPVGVIRENCTWFGIVINTIEGQKLLARRAPGDQQSTGDMYFLEGPNVDVPRRIEGKNHNLDSVKASLNRLAGLTNLGFDPSSEDGFKSRPSFRDLMAFTFQPQNIVANPDVMFFKADTNEHREKLKTIFPYVLNAVTAEVLQARFELDQVNRTLRRKESELRALVAANTAWQAEAQAWIRQAIELGVLDASRVLPAEWSDVLDLLREIAKSKGSNARPSLRGLDTTLGRLDDLRTQETAQAAALAEHRQRLNELRRLRESADAFGSSIHIQRDRLALAKWLKELTVATPSESLVAVGRGGRDELLLLCDNLEEIEVKLRAQPTLSDTLDKETHRVRVATEEALNALNETRAEIANLERRSEAAQVAADHFDRTERFLGRVEQALVLYDRADQSSTLRDEIAKLRARADELQRTISEAGVQRKLRNATARVESAVNRFVPQLDAEWKDAPVQLAIDDLTIKVVRGTRSDFLWEIGSGANWLAYHIATTLALQEFFLSETNHCVPYLLVYDQPSQVYFPKRAAIRDDDQNIDPQFRDEEDIQAVRKVFALLGQQAVAHKGRLQIIILDHAGEDVWGSLPGVRLIEEWRGPYALVPREWYQPQG</sequence>
<organism evidence="2 3">
    <name type="scientific">Bradyrhizobium centrolobii</name>
    <dbReference type="NCBI Taxonomy" id="1505087"/>
    <lineage>
        <taxon>Bacteria</taxon>
        <taxon>Pseudomonadati</taxon>
        <taxon>Pseudomonadota</taxon>
        <taxon>Alphaproteobacteria</taxon>
        <taxon>Hyphomicrobiales</taxon>
        <taxon>Nitrobacteraceae</taxon>
        <taxon>Bradyrhizobium</taxon>
    </lineage>
</organism>
<accession>A0A176YE53</accession>
<dbReference type="Pfam" id="PF12532">
    <property type="entry name" value="DUF3732"/>
    <property type="match status" value="1"/>
</dbReference>
<evidence type="ECO:0000313" key="2">
    <source>
        <dbReference type="EMBL" id="OAF02849.1"/>
    </source>
</evidence>
<dbReference type="EMBL" id="LUUB01000092">
    <property type="protein sequence ID" value="OAF02849.1"/>
    <property type="molecule type" value="Genomic_DNA"/>
</dbReference>
<dbReference type="InterPro" id="IPR022205">
    <property type="entry name" value="DUF3732"/>
</dbReference>
<feature type="coiled-coil region" evidence="1">
    <location>
        <begin position="204"/>
        <end position="231"/>
    </location>
</feature>
<keyword evidence="3" id="KW-1185">Reference proteome</keyword>
<feature type="coiled-coil region" evidence="1">
    <location>
        <begin position="396"/>
        <end position="423"/>
    </location>
</feature>
<evidence type="ECO:0000313" key="3">
    <source>
        <dbReference type="Proteomes" id="UP000076959"/>
    </source>
</evidence>
<proteinExistence type="predicted"/>
<dbReference type="RefSeq" id="WP_063705858.1">
    <property type="nucleotide sequence ID" value="NZ_LUUB01000092.1"/>
</dbReference>
<dbReference type="Gene3D" id="3.40.50.300">
    <property type="entry name" value="P-loop containing nucleotide triphosphate hydrolases"/>
    <property type="match status" value="1"/>
</dbReference>
<name>A0A176YE53_9BRAD</name>
<comment type="caution">
    <text evidence="2">The sequence shown here is derived from an EMBL/GenBank/DDBJ whole genome shotgun (WGS) entry which is preliminary data.</text>
</comment>